<dbReference type="Proteomes" id="UP000486602">
    <property type="component" value="Unassembled WGS sequence"/>
</dbReference>
<dbReference type="EMBL" id="JAAGVY010000063">
    <property type="protein sequence ID" value="NEN25615.1"/>
    <property type="molecule type" value="Genomic_DNA"/>
</dbReference>
<sequence>MRKYKISNDAEADLIRIHQFGIRRFGMAQADEYFSTFLEYFDLIAQRPLSLKSVDFISEGVRCYTCGSDSIYYTFSGDMVEILAIVGKQDLKSIF</sequence>
<accession>A0A7K3WY86</accession>
<dbReference type="AlphaFoldDB" id="A0A7K3WY86"/>
<evidence type="ECO:0000313" key="3">
    <source>
        <dbReference type="Proteomes" id="UP000486602"/>
    </source>
</evidence>
<dbReference type="Pfam" id="PF05016">
    <property type="entry name" value="ParE_toxin"/>
    <property type="match status" value="1"/>
</dbReference>
<dbReference type="InterPro" id="IPR007712">
    <property type="entry name" value="RelE/ParE_toxin"/>
</dbReference>
<organism evidence="2 3">
    <name type="scientific">Cryomorpha ignava</name>
    <dbReference type="NCBI Taxonomy" id="101383"/>
    <lineage>
        <taxon>Bacteria</taxon>
        <taxon>Pseudomonadati</taxon>
        <taxon>Bacteroidota</taxon>
        <taxon>Flavobacteriia</taxon>
        <taxon>Flavobacteriales</taxon>
        <taxon>Cryomorphaceae</taxon>
        <taxon>Cryomorpha</taxon>
    </lineage>
</organism>
<evidence type="ECO:0000313" key="2">
    <source>
        <dbReference type="EMBL" id="NEN25615.1"/>
    </source>
</evidence>
<protein>
    <submittedName>
        <fullName evidence="2">Type II toxin-antitoxin system RelE/ParE family toxin</fullName>
    </submittedName>
</protein>
<dbReference type="Gene3D" id="3.30.2310.20">
    <property type="entry name" value="RelE-like"/>
    <property type="match status" value="1"/>
</dbReference>
<reference evidence="2 3" key="1">
    <citation type="submission" date="2020-02" db="EMBL/GenBank/DDBJ databases">
        <title>Out from the shadows clarifying the taxonomy of the family Cryomorphaceae and related taxa by utilizing the GTDB taxonomic framework.</title>
        <authorList>
            <person name="Bowman J.P."/>
        </authorList>
    </citation>
    <scope>NUCLEOTIDE SEQUENCE [LARGE SCALE GENOMIC DNA]</scope>
    <source>
        <strain evidence="2 3">QSSC 1-22</strain>
    </source>
</reference>
<gene>
    <name evidence="2" type="ORF">G3O08_19155</name>
</gene>
<name>A0A7K3WY86_9FLAO</name>
<comment type="caution">
    <text evidence="2">The sequence shown here is derived from an EMBL/GenBank/DDBJ whole genome shotgun (WGS) entry which is preliminary data.</text>
</comment>
<proteinExistence type="predicted"/>
<keyword evidence="1" id="KW-1277">Toxin-antitoxin system</keyword>
<keyword evidence="3" id="KW-1185">Reference proteome</keyword>
<dbReference type="RefSeq" id="WP_163287065.1">
    <property type="nucleotide sequence ID" value="NZ_JAAGVY010000063.1"/>
</dbReference>
<dbReference type="InterPro" id="IPR035093">
    <property type="entry name" value="RelE/ParE_toxin_dom_sf"/>
</dbReference>
<evidence type="ECO:0000256" key="1">
    <source>
        <dbReference type="ARBA" id="ARBA00022649"/>
    </source>
</evidence>